<dbReference type="EMBL" id="CAXDID020000266">
    <property type="protein sequence ID" value="CAL6067105.1"/>
    <property type="molecule type" value="Genomic_DNA"/>
</dbReference>
<gene>
    <name evidence="7" type="ORF">HINF_LOCUS52859</name>
    <name evidence="8" type="ORF">HINF_LOCUS52863</name>
    <name evidence="9" type="ORF">HINF_LOCUS52867</name>
    <name evidence="10" type="ORF">HINF_LOCUS52871</name>
    <name evidence="3" type="ORF">HINF_LOCUS64607</name>
    <name evidence="4" type="ORF">HINF_LOCUS64611</name>
    <name evidence="5" type="ORF">HINF_LOCUS64615</name>
    <name evidence="6" type="ORF">HINF_LOCUS64619</name>
</gene>
<evidence type="ECO:0000313" key="11">
    <source>
        <dbReference type="Proteomes" id="UP001642409"/>
    </source>
</evidence>
<reference evidence="6" key="1">
    <citation type="submission" date="2023-06" db="EMBL/GenBank/DDBJ databases">
        <authorList>
            <person name="Kurt Z."/>
        </authorList>
    </citation>
    <scope>NUCLEOTIDE SEQUENCE</scope>
</reference>
<feature type="domain" description="Peptidase C1A papain C-terminal" evidence="2">
    <location>
        <begin position="75"/>
        <end position="299"/>
    </location>
</feature>
<evidence type="ECO:0000313" key="3">
    <source>
        <dbReference type="EMBL" id="CAI9976962.1"/>
    </source>
</evidence>
<organism evidence="6">
    <name type="scientific">Hexamita inflata</name>
    <dbReference type="NCBI Taxonomy" id="28002"/>
    <lineage>
        <taxon>Eukaryota</taxon>
        <taxon>Metamonada</taxon>
        <taxon>Diplomonadida</taxon>
        <taxon>Hexamitidae</taxon>
        <taxon>Hexamitinae</taxon>
        <taxon>Hexamita</taxon>
    </lineage>
</organism>
<accession>A0AA86V1J5</accession>
<dbReference type="SMART" id="SM00645">
    <property type="entry name" value="Pept_C1"/>
    <property type="match status" value="1"/>
</dbReference>
<dbReference type="InterPro" id="IPR013128">
    <property type="entry name" value="Peptidase_C1A"/>
</dbReference>
<comment type="caution">
    <text evidence="6">The sequence shown here is derived from an EMBL/GenBank/DDBJ whole genome shotgun (WGS) entry which is preliminary data.</text>
</comment>
<evidence type="ECO:0000313" key="9">
    <source>
        <dbReference type="EMBL" id="CAL6067113.1"/>
    </source>
</evidence>
<keyword evidence="11" id="KW-1185">Reference proteome</keyword>
<evidence type="ECO:0000313" key="10">
    <source>
        <dbReference type="EMBL" id="CAL6067121.1"/>
    </source>
</evidence>
<dbReference type="EMBL" id="CATOUU010001176">
    <property type="protein sequence ID" value="CAI9976966.1"/>
    <property type="molecule type" value="Genomic_DNA"/>
</dbReference>
<dbReference type="EMBL" id="CAXDID020000266">
    <property type="protein sequence ID" value="CAL6067113.1"/>
    <property type="molecule type" value="Genomic_DNA"/>
</dbReference>
<proteinExistence type="inferred from homology"/>
<dbReference type="EMBL" id="CATOUU010001176">
    <property type="protein sequence ID" value="CAI9976970.1"/>
    <property type="molecule type" value="Genomic_DNA"/>
</dbReference>
<dbReference type="Pfam" id="PF00112">
    <property type="entry name" value="Peptidase_C1"/>
    <property type="match status" value="1"/>
</dbReference>
<dbReference type="Gene3D" id="3.90.70.10">
    <property type="entry name" value="Cysteine proteinases"/>
    <property type="match status" value="1"/>
</dbReference>
<protein>
    <submittedName>
        <fullName evidence="6">Cathepsin B</fullName>
    </submittedName>
    <submittedName>
        <fullName evidence="7">Cathepsin_B</fullName>
    </submittedName>
</protein>
<dbReference type="InterPro" id="IPR038765">
    <property type="entry name" value="Papain-like_cys_pep_sf"/>
</dbReference>
<evidence type="ECO:0000313" key="5">
    <source>
        <dbReference type="EMBL" id="CAI9976970.1"/>
    </source>
</evidence>
<dbReference type="EMBL" id="CAXDID020000266">
    <property type="protein sequence ID" value="CAL6067121.1"/>
    <property type="molecule type" value="Genomic_DNA"/>
</dbReference>
<dbReference type="GO" id="GO:0006508">
    <property type="term" value="P:proteolysis"/>
    <property type="evidence" value="ECO:0007669"/>
    <property type="project" value="InterPro"/>
</dbReference>
<evidence type="ECO:0000259" key="2">
    <source>
        <dbReference type="SMART" id="SM00645"/>
    </source>
</evidence>
<dbReference type="EMBL" id="CATOUU010001176">
    <property type="protein sequence ID" value="CAI9976962.1"/>
    <property type="molecule type" value="Genomic_DNA"/>
</dbReference>
<dbReference type="Proteomes" id="UP001642409">
    <property type="component" value="Unassembled WGS sequence"/>
</dbReference>
<sequence>MFCVLLSQQSSSLQDSLEVLKNIPDLTWTPEIPKFLLNKSQEHIDKYFAPKLQSKQIPPHVHRSIPKYSTEDYSSNKDFDWTVQNPKCVNYVESMEHCVATEPFATINMLSDIMCLRKYDNERVRYSHQYYLSCYGQGTGCENTEFGFSYLEAPYGTVPASCVAYTSGLTGEIGKCPNKCDDGSDLPKRTTIIHGEMVTWGNNEWDEGGENFVKEAVKLNPIQFSFKAYSDIIFYSAGIFSHQFGDYIGDFRGEVMGWGTENGIKYWKLKMSFGEEWGENGYLRIAQSDIMTKFWEFSL</sequence>
<name>A0AA86V1J5_9EUKA</name>
<comment type="similarity">
    <text evidence="1">Belongs to the peptidase C1 family.</text>
</comment>
<dbReference type="AlphaFoldDB" id="A0AA86V1J5"/>
<dbReference type="GO" id="GO:0008234">
    <property type="term" value="F:cysteine-type peptidase activity"/>
    <property type="evidence" value="ECO:0007669"/>
    <property type="project" value="InterPro"/>
</dbReference>
<dbReference type="SUPFAM" id="SSF54001">
    <property type="entry name" value="Cysteine proteinases"/>
    <property type="match status" value="1"/>
</dbReference>
<reference evidence="7 11" key="2">
    <citation type="submission" date="2024-07" db="EMBL/GenBank/DDBJ databases">
        <authorList>
            <person name="Akdeniz Z."/>
        </authorList>
    </citation>
    <scope>NUCLEOTIDE SEQUENCE [LARGE SCALE GENOMIC DNA]</scope>
</reference>
<dbReference type="InterPro" id="IPR000668">
    <property type="entry name" value="Peptidase_C1A_C"/>
</dbReference>
<evidence type="ECO:0000313" key="4">
    <source>
        <dbReference type="EMBL" id="CAI9976966.1"/>
    </source>
</evidence>
<dbReference type="EMBL" id="CATOUU010001176">
    <property type="protein sequence ID" value="CAI9976974.1"/>
    <property type="molecule type" value="Genomic_DNA"/>
</dbReference>
<evidence type="ECO:0000256" key="1">
    <source>
        <dbReference type="ARBA" id="ARBA00008455"/>
    </source>
</evidence>
<evidence type="ECO:0000313" key="8">
    <source>
        <dbReference type="EMBL" id="CAL6067105.1"/>
    </source>
</evidence>
<evidence type="ECO:0000313" key="7">
    <source>
        <dbReference type="EMBL" id="CAL6067097.1"/>
    </source>
</evidence>
<dbReference type="EMBL" id="CAXDID020000266">
    <property type="protein sequence ID" value="CAL6067097.1"/>
    <property type="molecule type" value="Genomic_DNA"/>
</dbReference>
<evidence type="ECO:0000313" key="6">
    <source>
        <dbReference type="EMBL" id="CAI9976974.1"/>
    </source>
</evidence>
<dbReference type="PANTHER" id="PTHR12411">
    <property type="entry name" value="CYSTEINE PROTEASE FAMILY C1-RELATED"/>
    <property type="match status" value="1"/>
</dbReference>